<evidence type="ECO:0000256" key="1">
    <source>
        <dbReference type="ARBA" id="ARBA00004651"/>
    </source>
</evidence>
<evidence type="ECO:0000259" key="8">
    <source>
        <dbReference type="PROSITE" id="PS50928"/>
    </source>
</evidence>
<dbReference type="Gene3D" id="1.10.3720.10">
    <property type="entry name" value="MetI-like"/>
    <property type="match status" value="1"/>
</dbReference>
<keyword evidence="5 7" id="KW-1133">Transmembrane helix</keyword>
<keyword evidence="2 7" id="KW-0813">Transport</keyword>
<comment type="similarity">
    <text evidence="7">Belongs to the binding-protein-dependent transport system permease family.</text>
</comment>
<dbReference type="InterPro" id="IPR000515">
    <property type="entry name" value="MetI-like"/>
</dbReference>
<evidence type="ECO:0000256" key="6">
    <source>
        <dbReference type="ARBA" id="ARBA00023136"/>
    </source>
</evidence>
<dbReference type="RefSeq" id="WP_184655403.1">
    <property type="nucleotide sequence ID" value="NZ_JACHBU010000007.1"/>
</dbReference>
<dbReference type="SUPFAM" id="SSF161098">
    <property type="entry name" value="MetI-like"/>
    <property type="match status" value="1"/>
</dbReference>
<keyword evidence="10" id="KW-1185">Reference proteome</keyword>
<comment type="caution">
    <text evidence="9">The sequence shown here is derived from an EMBL/GenBank/DDBJ whole genome shotgun (WGS) entry which is preliminary data.</text>
</comment>
<feature type="transmembrane region" description="Helical" evidence="7">
    <location>
        <begin position="213"/>
        <end position="232"/>
    </location>
</feature>
<evidence type="ECO:0000256" key="3">
    <source>
        <dbReference type="ARBA" id="ARBA00022475"/>
    </source>
</evidence>
<dbReference type="GO" id="GO:0055085">
    <property type="term" value="P:transmembrane transport"/>
    <property type="evidence" value="ECO:0007669"/>
    <property type="project" value="InterPro"/>
</dbReference>
<dbReference type="AlphaFoldDB" id="A0A7X0JMT6"/>
<evidence type="ECO:0000313" key="9">
    <source>
        <dbReference type="EMBL" id="MBB6510105.1"/>
    </source>
</evidence>
<reference evidence="9 10" key="1">
    <citation type="submission" date="2020-08" db="EMBL/GenBank/DDBJ databases">
        <title>The Agave Microbiome: Exploring the role of microbial communities in plant adaptations to desert environments.</title>
        <authorList>
            <person name="Partida-Martinez L.P."/>
        </authorList>
    </citation>
    <scope>NUCLEOTIDE SEQUENCE [LARGE SCALE GENOMIC DNA]</scope>
    <source>
        <strain evidence="9 10">AS3.12</strain>
    </source>
</reference>
<dbReference type="PROSITE" id="PS50928">
    <property type="entry name" value="ABC_TM1"/>
    <property type="match status" value="1"/>
</dbReference>
<gene>
    <name evidence="9" type="ORF">F4695_003491</name>
</gene>
<evidence type="ECO:0000256" key="7">
    <source>
        <dbReference type="RuleBase" id="RU363032"/>
    </source>
</evidence>
<dbReference type="PANTHER" id="PTHR30151">
    <property type="entry name" value="ALKANE SULFONATE ABC TRANSPORTER-RELATED, MEMBRANE SUBUNIT"/>
    <property type="match status" value="1"/>
</dbReference>
<dbReference type="Pfam" id="PF00528">
    <property type="entry name" value="BPD_transp_1"/>
    <property type="match status" value="1"/>
</dbReference>
<evidence type="ECO:0000256" key="2">
    <source>
        <dbReference type="ARBA" id="ARBA00022448"/>
    </source>
</evidence>
<keyword evidence="6 7" id="KW-0472">Membrane</keyword>
<dbReference type="EMBL" id="JACHBU010000007">
    <property type="protein sequence ID" value="MBB6510105.1"/>
    <property type="molecule type" value="Genomic_DNA"/>
</dbReference>
<protein>
    <submittedName>
        <fullName evidence="9">Putative hydroxymethylpyrimidine transport system permease protein</fullName>
    </submittedName>
</protein>
<comment type="subcellular location">
    <subcellularLocation>
        <location evidence="1 7">Cell membrane</location>
        <topology evidence="1 7">Multi-pass membrane protein</topology>
    </subcellularLocation>
</comment>
<dbReference type="InterPro" id="IPR035906">
    <property type="entry name" value="MetI-like_sf"/>
</dbReference>
<sequence length="254" mass="27103">MQSRFAALGLFLLLVSWQLAVQVFSPPRYLLPSPLAVVQALVGQSGFLAHHTLVTLSEILAGLIAGSIFGAAVAFLVVAFPRAGRLAWPIILILQTFPVFVLAPILVLWLGFGMASKVMMTTLVIFFPVASAFADGLRRTEPAILEAAALTRATPWQILVRLRTPLALPALVSGLRVAVPLAPLGAVIGEWVGASAGLGFVMVQANARMQTDTVFAAMTILALTSVALRLGFDRLVKGRPHWATETEQQTQLSS</sequence>
<dbReference type="Proteomes" id="UP000585437">
    <property type="component" value="Unassembled WGS sequence"/>
</dbReference>
<organism evidence="9 10">
    <name type="scientific">Rhizobium soli</name>
    <dbReference type="NCBI Taxonomy" id="424798"/>
    <lineage>
        <taxon>Bacteria</taxon>
        <taxon>Pseudomonadati</taxon>
        <taxon>Pseudomonadota</taxon>
        <taxon>Alphaproteobacteria</taxon>
        <taxon>Hyphomicrobiales</taxon>
        <taxon>Rhizobiaceae</taxon>
        <taxon>Rhizobium/Agrobacterium group</taxon>
        <taxon>Rhizobium</taxon>
    </lineage>
</organism>
<keyword evidence="4 7" id="KW-0812">Transmembrane</keyword>
<feature type="transmembrane region" description="Helical" evidence="7">
    <location>
        <begin position="181"/>
        <end position="201"/>
    </location>
</feature>
<keyword evidence="3" id="KW-1003">Cell membrane</keyword>
<dbReference type="GO" id="GO:0005886">
    <property type="term" value="C:plasma membrane"/>
    <property type="evidence" value="ECO:0007669"/>
    <property type="project" value="UniProtKB-SubCell"/>
</dbReference>
<evidence type="ECO:0000313" key="10">
    <source>
        <dbReference type="Proteomes" id="UP000585437"/>
    </source>
</evidence>
<dbReference type="PANTHER" id="PTHR30151:SF20">
    <property type="entry name" value="ABC TRANSPORTER PERMEASE PROTEIN HI_0355-RELATED"/>
    <property type="match status" value="1"/>
</dbReference>
<feature type="transmembrane region" description="Helical" evidence="7">
    <location>
        <begin position="87"/>
        <end position="112"/>
    </location>
</feature>
<proteinExistence type="inferred from homology"/>
<feature type="transmembrane region" description="Helical" evidence="7">
    <location>
        <begin position="118"/>
        <end position="137"/>
    </location>
</feature>
<name>A0A7X0JMT6_9HYPH</name>
<evidence type="ECO:0000256" key="4">
    <source>
        <dbReference type="ARBA" id="ARBA00022692"/>
    </source>
</evidence>
<feature type="transmembrane region" description="Helical" evidence="7">
    <location>
        <begin position="59"/>
        <end position="80"/>
    </location>
</feature>
<dbReference type="CDD" id="cd06261">
    <property type="entry name" value="TM_PBP2"/>
    <property type="match status" value="1"/>
</dbReference>
<feature type="domain" description="ABC transmembrane type-1" evidence="8">
    <location>
        <begin position="52"/>
        <end position="232"/>
    </location>
</feature>
<accession>A0A7X0JMT6</accession>
<evidence type="ECO:0000256" key="5">
    <source>
        <dbReference type="ARBA" id="ARBA00022989"/>
    </source>
</evidence>